<dbReference type="AlphaFoldDB" id="A0A553X721"/>
<feature type="transmembrane region" description="Helical" evidence="1">
    <location>
        <begin position="6"/>
        <end position="24"/>
    </location>
</feature>
<evidence type="ECO:0000313" key="4">
    <source>
        <dbReference type="Proteomes" id="UP000320888"/>
    </source>
</evidence>
<sequence length="176" mass="17919">MPLVDPAAWMVQAALLVALVAAAGAGARRLPWPRPLVIVVQAMVALLTLTALYAGGQALLGVLPGPDAVAELVRLGQSGVADVSRYASPAPLTPGIRLLLVGGVTLVGLVVDALAVTYRSVAPAGLPLLALYSVAAGLAPGGTGWLWFLIAAAGYLLLLLAEGRDRLSRWGRVFGG</sequence>
<keyword evidence="1" id="KW-1133">Transmembrane helix</keyword>
<organism evidence="3 4">
    <name type="scientific">Streptomyces benahoarensis</name>
    <dbReference type="NCBI Taxonomy" id="2595054"/>
    <lineage>
        <taxon>Bacteria</taxon>
        <taxon>Bacillati</taxon>
        <taxon>Actinomycetota</taxon>
        <taxon>Actinomycetes</taxon>
        <taxon>Kitasatosporales</taxon>
        <taxon>Streptomycetaceae</taxon>
        <taxon>Streptomyces</taxon>
    </lineage>
</organism>
<comment type="caution">
    <text evidence="3">The sequence shown here is derived from an EMBL/GenBank/DDBJ whole genome shotgun (WGS) entry which is preliminary data.</text>
</comment>
<feature type="non-terminal residue" evidence="3">
    <location>
        <position position="176"/>
    </location>
</feature>
<feature type="transmembrane region" description="Helical" evidence="1">
    <location>
        <begin position="121"/>
        <end position="139"/>
    </location>
</feature>
<dbReference type="Pfam" id="PF11992">
    <property type="entry name" value="TgpA_N"/>
    <property type="match status" value="1"/>
</dbReference>
<dbReference type="EMBL" id="VKLS01001077">
    <property type="protein sequence ID" value="TSB12715.1"/>
    <property type="molecule type" value="Genomic_DNA"/>
</dbReference>
<gene>
    <name evidence="3" type="ORF">FNZ23_31475</name>
</gene>
<feature type="transmembrane region" description="Helical" evidence="1">
    <location>
        <begin position="95"/>
        <end position="114"/>
    </location>
</feature>
<keyword evidence="4" id="KW-1185">Reference proteome</keyword>
<proteinExistence type="predicted"/>
<protein>
    <submittedName>
        <fullName evidence="3">Transglutaminase</fullName>
    </submittedName>
</protein>
<evidence type="ECO:0000313" key="3">
    <source>
        <dbReference type="EMBL" id="TSB12715.1"/>
    </source>
</evidence>
<keyword evidence="1" id="KW-0472">Membrane</keyword>
<keyword evidence="1" id="KW-0812">Transmembrane</keyword>
<evidence type="ECO:0000259" key="2">
    <source>
        <dbReference type="Pfam" id="PF11992"/>
    </source>
</evidence>
<reference evidence="3 4" key="1">
    <citation type="submission" date="2019-07" db="EMBL/GenBank/DDBJ databases">
        <title>Draft genome for Streptomyces benahoarensis MZ03-48.</title>
        <authorList>
            <person name="Gonzalez-Pimentel J.L."/>
        </authorList>
    </citation>
    <scope>NUCLEOTIDE SEQUENCE [LARGE SCALE GENOMIC DNA]</scope>
    <source>
        <strain evidence="3 4">MZ03-48</strain>
    </source>
</reference>
<feature type="domain" description="Protein-glutamine gamma-glutamyltransferase TgpA N-terminal" evidence="2">
    <location>
        <begin position="2"/>
        <end position="173"/>
    </location>
</feature>
<dbReference type="Proteomes" id="UP000320888">
    <property type="component" value="Unassembled WGS sequence"/>
</dbReference>
<name>A0A553X721_9ACTN</name>
<accession>A0A553X721</accession>
<dbReference type="InterPro" id="IPR021878">
    <property type="entry name" value="TgpA_N"/>
</dbReference>
<evidence type="ECO:0000256" key="1">
    <source>
        <dbReference type="SAM" id="Phobius"/>
    </source>
</evidence>
<feature type="transmembrane region" description="Helical" evidence="1">
    <location>
        <begin position="36"/>
        <end position="56"/>
    </location>
</feature>